<dbReference type="PANTHER" id="PTHR45703">
    <property type="entry name" value="DYNEIN HEAVY CHAIN"/>
    <property type="match status" value="1"/>
</dbReference>
<dbReference type="GO" id="GO:0051959">
    <property type="term" value="F:dynein light intermediate chain binding"/>
    <property type="evidence" value="ECO:0007669"/>
    <property type="project" value="InterPro"/>
</dbReference>
<dbReference type="GO" id="GO:0045505">
    <property type="term" value="F:dynein intermediate chain binding"/>
    <property type="evidence" value="ECO:0007669"/>
    <property type="project" value="InterPro"/>
</dbReference>
<evidence type="ECO:0008006" key="2">
    <source>
        <dbReference type="Google" id="ProtNLM"/>
    </source>
</evidence>
<dbReference type="GO" id="GO:0030286">
    <property type="term" value="C:dynein complex"/>
    <property type="evidence" value="ECO:0007669"/>
    <property type="project" value="InterPro"/>
</dbReference>
<organism evidence="1">
    <name type="scientific">Cuerna arida</name>
    <dbReference type="NCBI Taxonomy" id="1464854"/>
    <lineage>
        <taxon>Eukaryota</taxon>
        <taxon>Metazoa</taxon>
        <taxon>Ecdysozoa</taxon>
        <taxon>Arthropoda</taxon>
        <taxon>Hexapoda</taxon>
        <taxon>Insecta</taxon>
        <taxon>Pterygota</taxon>
        <taxon>Neoptera</taxon>
        <taxon>Paraneoptera</taxon>
        <taxon>Hemiptera</taxon>
        <taxon>Auchenorrhyncha</taxon>
        <taxon>Membracoidea</taxon>
        <taxon>Cicadellidae</taxon>
        <taxon>Cicadellinae</taxon>
        <taxon>Proconiini</taxon>
        <taxon>Cuerna</taxon>
    </lineage>
</organism>
<sequence length="260" mass="30466">MKLKMIKSFLDNFKCVHLFIEHFKNIHNFYIQDKLLDTAVITEETDLERLREMLVKYNSEKEAVSFVTEFQPMGILYVVITEFKNETLPVPSNLLDIVEYTLPKIGRNRIMALTEEAEYAYDYMEIEPKSTQHYVQYLEFLDSVTARVDEMDNELEYCKDLYDLIEEYQIAVSPDDTNAYFMFGDKLTSLHNLVDKLQAERYKIVEKFNDQISKDISALIEEVAGIRDEALQSWLVDAETNPELAQTTLAQLFDQLVECQ</sequence>
<dbReference type="PANTHER" id="PTHR45703:SF36">
    <property type="entry name" value="DYNEIN HEAVY CHAIN, CYTOPLASMIC"/>
    <property type="match status" value="1"/>
</dbReference>
<dbReference type="AlphaFoldDB" id="A0A1B6G7E0"/>
<name>A0A1B6G7E0_9HEMI</name>
<dbReference type="GO" id="GO:0007018">
    <property type="term" value="P:microtubule-based movement"/>
    <property type="evidence" value="ECO:0007669"/>
    <property type="project" value="InterPro"/>
</dbReference>
<proteinExistence type="predicted"/>
<feature type="non-terminal residue" evidence="1">
    <location>
        <position position="260"/>
    </location>
</feature>
<gene>
    <name evidence="1" type="ORF">g.6703</name>
</gene>
<evidence type="ECO:0000313" key="1">
    <source>
        <dbReference type="EMBL" id="JAS58350.1"/>
    </source>
</evidence>
<dbReference type="InterPro" id="IPR026983">
    <property type="entry name" value="DHC"/>
</dbReference>
<accession>A0A1B6G7E0</accession>
<protein>
    <recommendedName>
        <fullName evidence="2">Dynein heavy chain tail domain-containing protein</fullName>
    </recommendedName>
</protein>
<reference evidence="1" key="1">
    <citation type="submission" date="2015-11" db="EMBL/GenBank/DDBJ databases">
        <title>De novo transcriptome assembly of four potential Pierce s Disease insect vectors from Arizona vineyards.</title>
        <authorList>
            <person name="Tassone E.E."/>
        </authorList>
    </citation>
    <scope>NUCLEOTIDE SEQUENCE</scope>
</reference>
<dbReference type="EMBL" id="GECZ01011419">
    <property type="protein sequence ID" value="JAS58350.1"/>
    <property type="molecule type" value="Transcribed_RNA"/>
</dbReference>